<evidence type="ECO:0000313" key="10">
    <source>
        <dbReference type="EMBL" id="KMO87416.1"/>
    </source>
</evidence>
<proteinExistence type="inferred from homology"/>
<keyword evidence="5 8" id="KW-0812">Transmembrane</keyword>
<evidence type="ECO:0000256" key="2">
    <source>
        <dbReference type="ARBA" id="ARBA00005745"/>
    </source>
</evidence>
<keyword evidence="3" id="KW-1003">Cell membrane</keyword>
<gene>
    <name evidence="10" type="ORF">AB840_03060</name>
</gene>
<protein>
    <recommendedName>
        <fullName evidence="9">Type II secretion system protein GspF domain-containing protein</fullName>
    </recommendedName>
</protein>
<feature type="transmembrane region" description="Helical" evidence="8">
    <location>
        <begin position="47"/>
        <end position="68"/>
    </location>
</feature>
<dbReference type="PANTHER" id="PTHR30012:SF0">
    <property type="entry name" value="TYPE II SECRETION SYSTEM PROTEIN F-RELATED"/>
    <property type="match status" value="1"/>
</dbReference>
<comment type="subcellular location">
    <subcellularLocation>
        <location evidence="1">Cell inner membrane</location>
        <topology evidence="1">Multi-pass membrane protein</topology>
    </subcellularLocation>
</comment>
<dbReference type="EMBL" id="LEKT01000006">
    <property type="protein sequence ID" value="KMO87416.1"/>
    <property type="molecule type" value="Genomic_DNA"/>
</dbReference>
<dbReference type="GO" id="GO:0005886">
    <property type="term" value="C:plasma membrane"/>
    <property type="evidence" value="ECO:0007669"/>
    <property type="project" value="UniProtKB-SubCell"/>
</dbReference>
<evidence type="ECO:0000256" key="3">
    <source>
        <dbReference type="ARBA" id="ARBA00022475"/>
    </source>
</evidence>
<keyword evidence="4" id="KW-0997">Cell inner membrane</keyword>
<dbReference type="InParanoid" id="A0A0J6ZR34"/>
<dbReference type="InterPro" id="IPR018076">
    <property type="entry name" value="T2SS_GspF_dom"/>
</dbReference>
<comment type="similarity">
    <text evidence="2">Belongs to the GSP F family.</text>
</comment>
<feature type="domain" description="Type II secretion system protein GspF" evidence="9">
    <location>
        <begin position="48"/>
        <end position="169"/>
    </location>
</feature>
<organism evidence="10 11">
    <name type="scientific">Megasphaera cerevisiae DSM 20462</name>
    <dbReference type="NCBI Taxonomy" id="1122219"/>
    <lineage>
        <taxon>Bacteria</taxon>
        <taxon>Bacillati</taxon>
        <taxon>Bacillota</taxon>
        <taxon>Negativicutes</taxon>
        <taxon>Veillonellales</taxon>
        <taxon>Veillonellaceae</taxon>
        <taxon>Megasphaera</taxon>
    </lineage>
</organism>
<name>A0A0J6ZR34_9FIRM</name>
<sequence>MSAAAASAVYALAEKRGWTIVSVEKKEPLLCFRPKVSSFTYLTSAYLFHQLSIMIQSGVTLVQAWHLLMQDIAHKKQRQRMEEIIKRMESGMILSQAMAQSGLFPIMACHMVKAGENTGNLERIFEILGDYYEYIGKQRRLLINALAYPVFLIICTIGMFTGAVFFILPVFEEMFVQMAVPLPVPTQYILKFVHLTRSYGIFFLMGIAGLTVGVGFFLQKPVRREFLEQQIFSVAYLRRACIIVCWQRFSQLLSMQIASGIPLLQALQEAGAAVPSYWFRSQAAQAARRLENGVSFSKAVQQGRFGTTYIETMLSVGEMTGKYEETLQSVADYYGWRIASWSATVQKLFAPVMLLFVGAMIGLLVLCLLLPLLDMAAGIIS</sequence>
<evidence type="ECO:0000256" key="6">
    <source>
        <dbReference type="ARBA" id="ARBA00022989"/>
    </source>
</evidence>
<dbReference type="AlphaFoldDB" id="A0A0J6ZR34"/>
<dbReference type="PATRIC" id="fig|1122219.3.peg.2490"/>
<accession>A0A0J6ZR34</accession>
<dbReference type="InterPro" id="IPR042094">
    <property type="entry name" value="T2SS_GspF_sf"/>
</dbReference>
<evidence type="ECO:0000256" key="7">
    <source>
        <dbReference type="ARBA" id="ARBA00023136"/>
    </source>
</evidence>
<evidence type="ECO:0000256" key="1">
    <source>
        <dbReference type="ARBA" id="ARBA00004429"/>
    </source>
</evidence>
<dbReference type="STRING" id="39029.BSR42_00480"/>
<evidence type="ECO:0000256" key="4">
    <source>
        <dbReference type="ARBA" id="ARBA00022519"/>
    </source>
</evidence>
<dbReference type="FunFam" id="1.20.81.30:FF:000001">
    <property type="entry name" value="Type II secretion system protein F"/>
    <property type="match status" value="1"/>
</dbReference>
<dbReference type="Proteomes" id="UP000036503">
    <property type="component" value="Unassembled WGS sequence"/>
</dbReference>
<evidence type="ECO:0000313" key="11">
    <source>
        <dbReference type="Proteomes" id="UP000036503"/>
    </source>
</evidence>
<dbReference type="Pfam" id="PF00482">
    <property type="entry name" value="T2SSF"/>
    <property type="match status" value="2"/>
</dbReference>
<keyword evidence="11" id="KW-1185">Reference proteome</keyword>
<evidence type="ECO:0000256" key="5">
    <source>
        <dbReference type="ARBA" id="ARBA00022692"/>
    </source>
</evidence>
<evidence type="ECO:0000259" key="9">
    <source>
        <dbReference type="Pfam" id="PF00482"/>
    </source>
</evidence>
<keyword evidence="7 8" id="KW-0472">Membrane</keyword>
<dbReference type="Gene3D" id="1.20.81.30">
    <property type="entry name" value="Type II secretion system (T2SS), domain F"/>
    <property type="match status" value="2"/>
</dbReference>
<feature type="transmembrane region" description="Helical" evidence="8">
    <location>
        <begin position="348"/>
        <end position="373"/>
    </location>
</feature>
<dbReference type="PANTHER" id="PTHR30012">
    <property type="entry name" value="GENERAL SECRETION PATHWAY PROTEIN"/>
    <property type="match status" value="1"/>
</dbReference>
<comment type="caution">
    <text evidence="10">The sequence shown here is derived from an EMBL/GenBank/DDBJ whole genome shotgun (WGS) entry which is preliminary data.</text>
</comment>
<keyword evidence="6 8" id="KW-1133">Transmembrane helix</keyword>
<feature type="transmembrane region" description="Helical" evidence="8">
    <location>
        <begin position="146"/>
        <end position="171"/>
    </location>
</feature>
<dbReference type="InterPro" id="IPR003004">
    <property type="entry name" value="GspF/PilC"/>
</dbReference>
<feature type="domain" description="Type II secretion system protein GspF" evidence="9">
    <location>
        <begin position="249"/>
        <end position="371"/>
    </location>
</feature>
<dbReference type="FunCoup" id="A0A0J6ZR34">
    <property type="interactions" value="145"/>
</dbReference>
<reference evidence="10 11" key="1">
    <citation type="submission" date="2015-06" db="EMBL/GenBank/DDBJ databases">
        <title>Draft genome sequence of beer spoilage bacterium Megasphaera cerevisiae type strain 20462.</title>
        <authorList>
            <person name="Kutumbaka K."/>
            <person name="Pasmowitz J."/>
            <person name="Mategko J."/>
            <person name="Reyes D."/>
            <person name="Friedrich A."/>
            <person name="Han S."/>
            <person name="Martens-Habbena W."/>
            <person name="Neal-McKinney J."/>
            <person name="Janagama H.K."/>
            <person name="Nadala C."/>
            <person name="Samadpour M."/>
        </authorList>
    </citation>
    <scope>NUCLEOTIDE SEQUENCE [LARGE SCALE GENOMIC DNA]</scope>
    <source>
        <strain evidence="10 11">DSM 20462</strain>
    </source>
</reference>
<evidence type="ECO:0000256" key="8">
    <source>
        <dbReference type="SAM" id="Phobius"/>
    </source>
</evidence>
<feature type="transmembrane region" description="Helical" evidence="8">
    <location>
        <begin position="199"/>
        <end position="218"/>
    </location>
</feature>
<dbReference type="PRINTS" id="PR00812">
    <property type="entry name" value="BCTERIALGSPF"/>
</dbReference>